<dbReference type="OrthoDB" id="9778320at2"/>
<dbReference type="PANTHER" id="PTHR34216:SF7">
    <property type="entry name" value="POLY-BETA-1,6-N-ACETYL-D-GLUCOSAMINE N-DEACETYLASE"/>
    <property type="match status" value="1"/>
</dbReference>
<comment type="caution">
    <text evidence="3">The sequence shown here is derived from an EMBL/GenBank/DDBJ whole genome shotgun (WGS) entry which is preliminary data.</text>
</comment>
<reference evidence="3 4" key="1">
    <citation type="submission" date="2019-07" db="EMBL/GenBank/DDBJ databases">
        <authorList>
            <person name="Kim J."/>
        </authorList>
    </citation>
    <scope>NUCLEOTIDE SEQUENCE [LARGE SCALE GENOMIC DNA]</scope>
    <source>
        <strain evidence="3 4">JC52</strain>
    </source>
</reference>
<dbReference type="GO" id="GO:0005975">
    <property type="term" value="P:carbohydrate metabolic process"/>
    <property type="evidence" value="ECO:0007669"/>
    <property type="project" value="InterPro"/>
</dbReference>
<evidence type="ECO:0000313" key="3">
    <source>
        <dbReference type="EMBL" id="TVY01902.1"/>
    </source>
</evidence>
<dbReference type="SUPFAM" id="SSF88713">
    <property type="entry name" value="Glycoside hydrolase/deacetylase"/>
    <property type="match status" value="1"/>
</dbReference>
<dbReference type="CDD" id="cd10918">
    <property type="entry name" value="CE4_NodB_like_5s_6s"/>
    <property type="match status" value="1"/>
</dbReference>
<evidence type="ECO:0000256" key="1">
    <source>
        <dbReference type="ARBA" id="ARBA00022729"/>
    </source>
</evidence>
<dbReference type="InterPro" id="IPR011330">
    <property type="entry name" value="Glyco_hydro/deAcase_b/a-brl"/>
</dbReference>
<sequence length="292" mass="32196">MASKLLTALLIAVMLLSTWDVFAQKDDWRYRNQVAVLMYHHVHDTDESSSTVSSALFREQLSDLKARGYHFISMQQFKAFYEGAPVPDNAVFVTFDDGYESFYLNAFPILKELDVPAVNFIVTKDLADPKATSIPSLSREEIREMLSYKPGMIDVGCHSDNLHFKAEDDKAALTNPMTGASGGSPESASAYNDRILADTKACVQKLDELYAGMPVKSAGDTYAYPFGIFTAASEKLVTEGGTRYAFTIVSEMATRGSSPLEIPRINAGNPSIKPEQLHKQIMLRVKRAGAAK</sequence>
<accession>A0A559JPU8</accession>
<dbReference type="Proteomes" id="UP000317036">
    <property type="component" value="Unassembled WGS sequence"/>
</dbReference>
<dbReference type="RefSeq" id="WP_144854339.1">
    <property type="nucleotide sequence ID" value="NZ_VNJI01000066.1"/>
</dbReference>
<keyword evidence="4" id="KW-1185">Reference proteome</keyword>
<dbReference type="Pfam" id="PF01522">
    <property type="entry name" value="Polysacc_deac_1"/>
    <property type="match status" value="1"/>
</dbReference>
<dbReference type="Gene3D" id="3.20.20.370">
    <property type="entry name" value="Glycoside hydrolase/deacetylase"/>
    <property type="match status" value="1"/>
</dbReference>
<protein>
    <submittedName>
        <fullName evidence="3">Polysaccharide deacetylase family protein</fullName>
    </submittedName>
</protein>
<dbReference type="PROSITE" id="PS51677">
    <property type="entry name" value="NODB"/>
    <property type="match status" value="1"/>
</dbReference>
<dbReference type="InterPro" id="IPR002509">
    <property type="entry name" value="NODB_dom"/>
</dbReference>
<evidence type="ECO:0000313" key="4">
    <source>
        <dbReference type="Proteomes" id="UP000317036"/>
    </source>
</evidence>
<keyword evidence="1" id="KW-0732">Signal</keyword>
<organism evidence="3 4">
    <name type="scientific">Paenibacillus cremeus</name>
    <dbReference type="NCBI Taxonomy" id="2163881"/>
    <lineage>
        <taxon>Bacteria</taxon>
        <taxon>Bacillati</taxon>
        <taxon>Bacillota</taxon>
        <taxon>Bacilli</taxon>
        <taxon>Bacillales</taxon>
        <taxon>Paenibacillaceae</taxon>
        <taxon>Paenibacillus</taxon>
    </lineage>
</organism>
<dbReference type="PANTHER" id="PTHR34216">
    <property type="match status" value="1"/>
</dbReference>
<feature type="domain" description="NodB homology" evidence="2">
    <location>
        <begin position="89"/>
        <end position="292"/>
    </location>
</feature>
<proteinExistence type="predicted"/>
<gene>
    <name evidence="3" type="ORF">FPZ49_31855</name>
</gene>
<dbReference type="GO" id="GO:0016810">
    <property type="term" value="F:hydrolase activity, acting on carbon-nitrogen (but not peptide) bonds"/>
    <property type="evidence" value="ECO:0007669"/>
    <property type="project" value="InterPro"/>
</dbReference>
<dbReference type="EMBL" id="VNJI01000066">
    <property type="protein sequence ID" value="TVY01902.1"/>
    <property type="molecule type" value="Genomic_DNA"/>
</dbReference>
<dbReference type="AlphaFoldDB" id="A0A559JPU8"/>
<dbReference type="InterPro" id="IPR051398">
    <property type="entry name" value="Polysacch_Deacetylase"/>
</dbReference>
<evidence type="ECO:0000259" key="2">
    <source>
        <dbReference type="PROSITE" id="PS51677"/>
    </source>
</evidence>
<name>A0A559JPU8_9BACL</name>